<dbReference type="GO" id="GO:0005085">
    <property type="term" value="F:guanyl-nucleotide exchange factor activity"/>
    <property type="evidence" value="ECO:0007669"/>
    <property type="project" value="UniProtKB-KW"/>
</dbReference>
<reference evidence="11 12" key="1">
    <citation type="journal article" date="2019" name="Plant Biotechnol. J.">
        <title>The red bayberry genome and genetic basis of sex determination.</title>
        <authorList>
            <person name="Jia H.M."/>
            <person name="Jia H.J."/>
            <person name="Cai Q.L."/>
            <person name="Wang Y."/>
            <person name="Zhao H.B."/>
            <person name="Yang W.F."/>
            <person name="Wang G.Y."/>
            <person name="Li Y.H."/>
            <person name="Zhan D.L."/>
            <person name="Shen Y.T."/>
            <person name="Niu Q.F."/>
            <person name="Chang L."/>
            <person name="Qiu J."/>
            <person name="Zhao L."/>
            <person name="Xie H.B."/>
            <person name="Fu W.Y."/>
            <person name="Jin J."/>
            <person name="Li X.W."/>
            <person name="Jiao Y."/>
            <person name="Zhou C.C."/>
            <person name="Tu T."/>
            <person name="Chai C.Y."/>
            <person name="Gao J.L."/>
            <person name="Fan L.J."/>
            <person name="van de Weg E."/>
            <person name="Wang J.Y."/>
            <person name="Gao Z.S."/>
        </authorList>
    </citation>
    <scope>NUCLEOTIDE SEQUENCE [LARGE SCALE GENOMIC DNA]</scope>
    <source>
        <tissue evidence="11">Leaves</tissue>
    </source>
</reference>
<dbReference type="OrthoDB" id="417175at2759"/>
<accession>A0A6A1WD85</accession>
<dbReference type="Pfam" id="PF26216">
    <property type="entry name" value="GDPGP1_C"/>
    <property type="match status" value="1"/>
</dbReference>
<feature type="domain" description="GDPGP1-like C-terminal" evidence="9">
    <location>
        <begin position="182"/>
        <end position="319"/>
    </location>
</feature>
<proteinExistence type="inferred from homology"/>
<dbReference type="InterPro" id="IPR026506">
    <property type="entry name" value="GDPGP"/>
</dbReference>
<gene>
    <name evidence="11" type="ORF">CJ030_MR2G014112</name>
</gene>
<evidence type="ECO:0000313" key="12">
    <source>
        <dbReference type="Proteomes" id="UP000516437"/>
    </source>
</evidence>
<evidence type="ECO:0000256" key="6">
    <source>
        <dbReference type="ARBA" id="ARBA00022695"/>
    </source>
</evidence>
<keyword evidence="6" id="KW-0548">Nucleotidyltransferase</keyword>
<name>A0A6A1WD85_9ROSI</name>
<keyword evidence="4" id="KW-0344">Guanine-nucleotide releasing factor</keyword>
<dbReference type="PANTHER" id="PTHR20884:SF9">
    <property type="entry name" value="OS12G0612100 PROTEIN"/>
    <property type="match status" value="1"/>
</dbReference>
<keyword evidence="5" id="KW-0808">Transferase</keyword>
<dbReference type="GO" id="GO:0080048">
    <property type="term" value="F:GDP-D-glucose phosphorylase activity"/>
    <property type="evidence" value="ECO:0007669"/>
    <property type="project" value="InterPro"/>
</dbReference>
<keyword evidence="7" id="KW-0547">Nucleotide-binding</keyword>
<evidence type="ECO:0000256" key="4">
    <source>
        <dbReference type="ARBA" id="ARBA00022658"/>
    </source>
</evidence>
<organism evidence="11 12">
    <name type="scientific">Morella rubra</name>
    <name type="common">Chinese bayberry</name>
    <dbReference type="NCBI Taxonomy" id="262757"/>
    <lineage>
        <taxon>Eukaryota</taxon>
        <taxon>Viridiplantae</taxon>
        <taxon>Streptophyta</taxon>
        <taxon>Embryophyta</taxon>
        <taxon>Tracheophyta</taxon>
        <taxon>Spermatophyta</taxon>
        <taxon>Magnoliopsida</taxon>
        <taxon>eudicotyledons</taxon>
        <taxon>Gunneridae</taxon>
        <taxon>Pentapetalae</taxon>
        <taxon>rosids</taxon>
        <taxon>fabids</taxon>
        <taxon>Fagales</taxon>
        <taxon>Myricaceae</taxon>
        <taxon>Morella</taxon>
    </lineage>
</organism>
<evidence type="ECO:0000256" key="1">
    <source>
        <dbReference type="ARBA" id="ARBA00004496"/>
    </source>
</evidence>
<evidence type="ECO:0000256" key="2">
    <source>
        <dbReference type="ARBA" id="ARBA00006451"/>
    </source>
</evidence>
<keyword evidence="3" id="KW-0963">Cytoplasm</keyword>
<evidence type="ECO:0000256" key="7">
    <source>
        <dbReference type="ARBA" id="ARBA00022741"/>
    </source>
</evidence>
<dbReference type="GO" id="GO:0000166">
    <property type="term" value="F:nucleotide binding"/>
    <property type="evidence" value="ECO:0007669"/>
    <property type="project" value="UniProtKB-KW"/>
</dbReference>
<dbReference type="PANTHER" id="PTHR20884">
    <property type="entry name" value="GDP-D-GLUCOSE PHOSPHORYLASE 1"/>
    <property type="match status" value="1"/>
</dbReference>
<comment type="subcellular location">
    <subcellularLocation>
        <location evidence="1">Cytoplasm</location>
    </subcellularLocation>
</comment>
<evidence type="ECO:0000256" key="3">
    <source>
        <dbReference type="ARBA" id="ARBA00022490"/>
    </source>
</evidence>
<evidence type="ECO:0000256" key="8">
    <source>
        <dbReference type="ARBA" id="ARBA00022801"/>
    </source>
</evidence>
<dbReference type="GO" id="GO:0005737">
    <property type="term" value="C:cytoplasm"/>
    <property type="evidence" value="ECO:0007669"/>
    <property type="project" value="UniProtKB-SubCell"/>
</dbReference>
<keyword evidence="12" id="KW-1185">Reference proteome</keyword>
<sequence>MHGEEQSTLDSLFLAQWEDRMWKGVIRYDVTASEIKVICGRRKFLAQFNEGWNVDYVSKPQENRVCSQGDLSFTKWMKHHEELLFCVASGEMTEPELIPSATVPDGAVLITINATPVEYGHVFLVPCGSDSLYQVLDARSLEMVGRVAVEINNSSFCLFYDSPAADTYHQCFQGCYFPSPLPVELTAVNTFFRDGRRGMRISAVTDYPIKTLLFESSQRFKIMVEVLVEICSHLQGRRIPYNLLITNCGQKIFLFLQHQNLANSRTLSAWECGGYFLFRSRAEFDQATEEAIVEKLSAVSLDDEGFQGVKQLCCSIADKLSS</sequence>
<dbReference type="Pfam" id="PF26217">
    <property type="entry name" value="GDPGP1_N"/>
    <property type="match status" value="1"/>
</dbReference>
<dbReference type="InterPro" id="IPR058865">
    <property type="entry name" value="GDPGP1_C"/>
</dbReference>
<keyword evidence="8" id="KW-0378">Hydrolase</keyword>
<dbReference type="EMBL" id="RXIC02000020">
    <property type="protein sequence ID" value="KAB1222823.1"/>
    <property type="molecule type" value="Genomic_DNA"/>
</dbReference>
<dbReference type="Proteomes" id="UP000516437">
    <property type="component" value="Chromosome 2"/>
</dbReference>
<evidence type="ECO:0000256" key="5">
    <source>
        <dbReference type="ARBA" id="ARBA00022679"/>
    </source>
</evidence>
<protein>
    <submittedName>
        <fullName evidence="11">GDP-L-galactose phosphorylase 1</fullName>
    </submittedName>
</protein>
<dbReference type="AlphaFoldDB" id="A0A6A1WD85"/>
<feature type="domain" description="GDPGP1-like N-terminal" evidence="10">
    <location>
        <begin position="9"/>
        <end position="175"/>
    </location>
</feature>
<evidence type="ECO:0000259" key="9">
    <source>
        <dbReference type="Pfam" id="PF26216"/>
    </source>
</evidence>
<dbReference type="GO" id="GO:0006006">
    <property type="term" value="P:glucose metabolic process"/>
    <property type="evidence" value="ECO:0007669"/>
    <property type="project" value="TreeGrafter"/>
</dbReference>
<comment type="caution">
    <text evidence="11">The sequence shown here is derived from an EMBL/GenBank/DDBJ whole genome shotgun (WGS) entry which is preliminary data.</text>
</comment>
<dbReference type="GO" id="GO:0016787">
    <property type="term" value="F:hydrolase activity"/>
    <property type="evidence" value="ECO:0007669"/>
    <property type="project" value="UniProtKB-KW"/>
</dbReference>
<evidence type="ECO:0000259" key="10">
    <source>
        <dbReference type="Pfam" id="PF26217"/>
    </source>
</evidence>
<comment type="similarity">
    <text evidence="2">Belongs to the GDPGP1 family.</text>
</comment>
<dbReference type="InterPro" id="IPR058866">
    <property type="entry name" value="GDPGP1_N"/>
</dbReference>
<evidence type="ECO:0000313" key="11">
    <source>
        <dbReference type="EMBL" id="KAB1222823.1"/>
    </source>
</evidence>